<comment type="similarity">
    <text evidence="1">Belongs to the sulfatase family.</text>
</comment>
<organism evidence="4 5">
    <name type="scientific">Rubellicoccus peritrichatus</name>
    <dbReference type="NCBI Taxonomy" id="3080537"/>
    <lineage>
        <taxon>Bacteria</taxon>
        <taxon>Pseudomonadati</taxon>
        <taxon>Verrucomicrobiota</taxon>
        <taxon>Opitutia</taxon>
        <taxon>Puniceicoccales</taxon>
        <taxon>Cerasicoccaceae</taxon>
        <taxon>Rubellicoccus</taxon>
    </lineage>
</organism>
<evidence type="ECO:0000313" key="5">
    <source>
        <dbReference type="Proteomes" id="UP001304300"/>
    </source>
</evidence>
<dbReference type="InterPro" id="IPR050738">
    <property type="entry name" value="Sulfatase"/>
</dbReference>
<gene>
    <name evidence="4" type="ORF">RZN69_15825</name>
</gene>
<evidence type="ECO:0000256" key="2">
    <source>
        <dbReference type="ARBA" id="ARBA00022801"/>
    </source>
</evidence>
<dbReference type="Pfam" id="PF00884">
    <property type="entry name" value="Sulfatase"/>
    <property type="match status" value="1"/>
</dbReference>
<evidence type="ECO:0000256" key="1">
    <source>
        <dbReference type="ARBA" id="ARBA00008779"/>
    </source>
</evidence>
<dbReference type="PANTHER" id="PTHR42693">
    <property type="entry name" value="ARYLSULFATASE FAMILY MEMBER"/>
    <property type="match status" value="1"/>
</dbReference>
<dbReference type="Proteomes" id="UP001304300">
    <property type="component" value="Chromosome"/>
</dbReference>
<feature type="domain" description="Sulfatase N-terminal" evidence="3">
    <location>
        <begin position="16"/>
        <end position="345"/>
    </location>
</feature>
<reference evidence="4 5" key="1">
    <citation type="submission" date="2023-10" db="EMBL/GenBank/DDBJ databases">
        <title>Rubellicoccus peritrichatus gen. nov., sp. nov., isolated from an algae of coral reef tank.</title>
        <authorList>
            <person name="Luo J."/>
        </authorList>
    </citation>
    <scope>NUCLEOTIDE SEQUENCE [LARGE SCALE GENOMIC DNA]</scope>
    <source>
        <strain evidence="4 5">CR14</strain>
    </source>
</reference>
<protein>
    <submittedName>
        <fullName evidence="4">Sulfatase-like hydrolase/transferase</fullName>
    </submittedName>
</protein>
<dbReference type="AlphaFoldDB" id="A0AAQ3LA01"/>
<dbReference type="EMBL" id="CP136920">
    <property type="protein sequence ID" value="WOO40090.1"/>
    <property type="molecule type" value="Genomic_DNA"/>
</dbReference>
<name>A0AAQ3LA01_9BACT</name>
<dbReference type="KEGG" id="puo:RZN69_15825"/>
<accession>A0AAQ3LA01</accession>
<sequence>MASSAFSQDEAILQRPNILIIFADDLGYETVGAYGALDFSTPNLDAMAEDGMRFLRAYTSPVCTPSRVSLHTGLYTVDHKHTGVLPVHTGTREIVDFTPMPTFAQLLRENGYQTSVTGKWQLATLAYHPKHPYTAGFDSWCLWQIWDGDKNLKTTRFWNPCLNRDGLILNGTILEEATELPNGVVLEAGTTITDARSEFGPDVLNGYVQERMAKASAEKQPFLILHNMMLPHRPIIETPAGGEASLAGMVSYMDMLVGSLLKEIEQLGIRENTYVFFIGDNGTESGNPRQTIAGAVMGGKRNLNDAGTHVPFIVWGPEAIPEGTVNNTLVDITDIFPTVCALADVPVPETLFIRGHSIAPQILGDAVESPRTLVHMGISGGGHALYDGHWRYVKKGKSEVIIDSSALPIERVSIPETEEATLAKKRLRYELETIIATSPR</sequence>
<dbReference type="PANTHER" id="PTHR42693:SF53">
    <property type="entry name" value="ENDO-4-O-SULFATASE"/>
    <property type="match status" value="1"/>
</dbReference>
<dbReference type="RefSeq" id="WP_317832194.1">
    <property type="nucleotide sequence ID" value="NZ_CP136920.1"/>
</dbReference>
<evidence type="ECO:0000313" key="4">
    <source>
        <dbReference type="EMBL" id="WOO40090.1"/>
    </source>
</evidence>
<dbReference type="GO" id="GO:0004065">
    <property type="term" value="F:arylsulfatase activity"/>
    <property type="evidence" value="ECO:0007669"/>
    <property type="project" value="TreeGrafter"/>
</dbReference>
<keyword evidence="5" id="KW-1185">Reference proteome</keyword>
<evidence type="ECO:0000259" key="3">
    <source>
        <dbReference type="Pfam" id="PF00884"/>
    </source>
</evidence>
<dbReference type="Gene3D" id="3.40.720.10">
    <property type="entry name" value="Alkaline Phosphatase, subunit A"/>
    <property type="match status" value="1"/>
</dbReference>
<proteinExistence type="inferred from homology"/>
<dbReference type="InterPro" id="IPR000917">
    <property type="entry name" value="Sulfatase_N"/>
</dbReference>
<dbReference type="SUPFAM" id="SSF53649">
    <property type="entry name" value="Alkaline phosphatase-like"/>
    <property type="match status" value="1"/>
</dbReference>
<keyword evidence="2 4" id="KW-0378">Hydrolase</keyword>
<dbReference type="InterPro" id="IPR017850">
    <property type="entry name" value="Alkaline_phosphatase_core_sf"/>
</dbReference>